<keyword evidence="3" id="KW-1185">Reference proteome</keyword>
<accession>A0ABU1N0H8</accession>
<feature type="domain" description="Methyltransferase type 11" evidence="1">
    <location>
        <begin position="33"/>
        <end position="89"/>
    </location>
</feature>
<gene>
    <name evidence="2" type="ORF">J2800_002670</name>
</gene>
<reference evidence="2 3" key="1">
    <citation type="submission" date="2023-07" db="EMBL/GenBank/DDBJ databases">
        <title>Sorghum-associated microbial communities from plants grown in Nebraska, USA.</title>
        <authorList>
            <person name="Schachtman D."/>
        </authorList>
    </citation>
    <scope>NUCLEOTIDE SEQUENCE [LARGE SCALE GENOMIC DNA]</scope>
    <source>
        <strain evidence="2 3">DS2154</strain>
    </source>
</reference>
<protein>
    <recommendedName>
        <fullName evidence="1">Methyltransferase type 11 domain-containing protein</fullName>
    </recommendedName>
</protein>
<dbReference type="InterPro" id="IPR029063">
    <property type="entry name" value="SAM-dependent_MTases_sf"/>
</dbReference>
<evidence type="ECO:0000313" key="2">
    <source>
        <dbReference type="EMBL" id="MDR6531917.1"/>
    </source>
</evidence>
<dbReference type="SUPFAM" id="SSF53335">
    <property type="entry name" value="S-adenosyl-L-methionine-dependent methyltransferases"/>
    <property type="match status" value="1"/>
</dbReference>
<dbReference type="Proteomes" id="UP001262754">
    <property type="component" value="Unassembled WGS sequence"/>
</dbReference>
<evidence type="ECO:0000259" key="1">
    <source>
        <dbReference type="Pfam" id="PF08241"/>
    </source>
</evidence>
<evidence type="ECO:0000313" key="3">
    <source>
        <dbReference type="Proteomes" id="UP001262754"/>
    </source>
</evidence>
<dbReference type="InterPro" id="IPR013216">
    <property type="entry name" value="Methyltransf_11"/>
</dbReference>
<sequence length="207" mass="23813">MLKAVQPGGRALRVLDVGGTANFWRPIIPSLDGLDVRITVLNLEARCLGSDDEIFTYVVGNACALDYADNYFDVVVSNSVIEHVEDPTGHVSWRAQRKYAAEVRRVGKSFYVQAPYFWFPMEPHYRRPFFHWLPLPLQAWMLMNFDLRGGRKSGSLHDAYERLDEHPRLPTFGDMKLLFPDARIERERFALLTKSLTAIRLDDGLRT</sequence>
<comment type="caution">
    <text evidence="2">The sequence shown here is derived from an EMBL/GenBank/DDBJ whole genome shotgun (WGS) entry which is preliminary data.</text>
</comment>
<name>A0ABU1N0H8_9CAUL</name>
<dbReference type="EMBL" id="JAVDRL010000007">
    <property type="protein sequence ID" value="MDR6531917.1"/>
    <property type="molecule type" value="Genomic_DNA"/>
</dbReference>
<proteinExistence type="predicted"/>
<dbReference type="Pfam" id="PF08241">
    <property type="entry name" value="Methyltransf_11"/>
    <property type="match status" value="1"/>
</dbReference>
<dbReference type="Gene3D" id="3.40.50.150">
    <property type="entry name" value="Vaccinia Virus protein VP39"/>
    <property type="match status" value="1"/>
</dbReference>
<organism evidence="2 3">
    <name type="scientific">Caulobacter rhizosphaerae</name>
    <dbReference type="NCBI Taxonomy" id="2010972"/>
    <lineage>
        <taxon>Bacteria</taxon>
        <taxon>Pseudomonadati</taxon>
        <taxon>Pseudomonadota</taxon>
        <taxon>Alphaproteobacteria</taxon>
        <taxon>Caulobacterales</taxon>
        <taxon>Caulobacteraceae</taxon>
        <taxon>Caulobacter</taxon>
    </lineage>
</organism>